<dbReference type="EMBL" id="GBRH01191208">
    <property type="protein sequence ID" value="JAE06688.1"/>
    <property type="molecule type" value="Transcribed_RNA"/>
</dbReference>
<protein>
    <submittedName>
        <fullName evidence="1">Uncharacterized protein</fullName>
    </submittedName>
</protein>
<evidence type="ECO:0000313" key="1">
    <source>
        <dbReference type="EMBL" id="JAE06688.1"/>
    </source>
</evidence>
<dbReference type="AlphaFoldDB" id="A0A0A9FEL1"/>
<accession>A0A0A9FEL1</accession>
<sequence length="39" mass="4530">MLCLLLTANAGYFSSFSLHQKQIIRAKIISKRYFINLNL</sequence>
<organism evidence="1">
    <name type="scientific">Arundo donax</name>
    <name type="common">Giant reed</name>
    <name type="synonym">Donax arundinaceus</name>
    <dbReference type="NCBI Taxonomy" id="35708"/>
    <lineage>
        <taxon>Eukaryota</taxon>
        <taxon>Viridiplantae</taxon>
        <taxon>Streptophyta</taxon>
        <taxon>Embryophyta</taxon>
        <taxon>Tracheophyta</taxon>
        <taxon>Spermatophyta</taxon>
        <taxon>Magnoliopsida</taxon>
        <taxon>Liliopsida</taxon>
        <taxon>Poales</taxon>
        <taxon>Poaceae</taxon>
        <taxon>PACMAD clade</taxon>
        <taxon>Arundinoideae</taxon>
        <taxon>Arundineae</taxon>
        <taxon>Arundo</taxon>
    </lineage>
</organism>
<reference evidence="1" key="1">
    <citation type="submission" date="2014-09" db="EMBL/GenBank/DDBJ databases">
        <authorList>
            <person name="Magalhaes I.L.F."/>
            <person name="Oliveira U."/>
            <person name="Santos F.R."/>
            <person name="Vidigal T.H.D.A."/>
            <person name="Brescovit A.D."/>
            <person name="Santos A.J."/>
        </authorList>
    </citation>
    <scope>NUCLEOTIDE SEQUENCE</scope>
    <source>
        <tissue evidence="1">Shoot tissue taken approximately 20 cm above the soil surface</tissue>
    </source>
</reference>
<reference evidence="1" key="2">
    <citation type="journal article" date="2015" name="Data Brief">
        <title>Shoot transcriptome of the giant reed, Arundo donax.</title>
        <authorList>
            <person name="Barrero R.A."/>
            <person name="Guerrero F.D."/>
            <person name="Moolhuijzen P."/>
            <person name="Goolsby J.A."/>
            <person name="Tidwell J."/>
            <person name="Bellgard S.E."/>
            <person name="Bellgard M.I."/>
        </authorList>
    </citation>
    <scope>NUCLEOTIDE SEQUENCE</scope>
    <source>
        <tissue evidence="1">Shoot tissue taken approximately 20 cm above the soil surface</tissue>
    </source>
</reference>
<name>A0A0A9FEL1_ARUDO</name>
<proteinExistence type="predicted"/>